<dbReference type="EMBL" id="CAAKNF010000192">
    <property type="protein sequence ID" value="VIO90699.1"/>
    <property type="molecule type" value="Genomic_DNA"/>
</dbReference>
<dbReference type="Proteomes" id="UP000006672">
    <property type="component" value="Unassembled WGS sequence"/>
</dbReference>
<evidence type="ECO:0000313" key="1">
    <source>
        <dbReference type="EMBL" id="VIO90699.1"/>
    </source>
</evidence>
<name>A0A4E9F415_BRUMA</name>
<evidence type="ECO:0000313" key="3">
    <source>
        <dbReference type="WBParaSite" id="Bm17358.1"/>
    </source>
</evidence>
<reference evidence="1" key="2">
    <citation type="submission" date="2019-04" db="EMBL/GenBank/DDBJ databases">
        <authorList>
            <person name="Howe K."/>
            <person name="Paulini M."/>
            <person name="Williams G."/>
        </authorList>
    </citation>
    <scope>NUCLEOTIDE SEQUENCE [LARGE SCALE GENOMIC DNA]</scope>
    <source>
        <strain evidence="1">FR3</strain>
    </source>
</reference>
<evidence type="ECO:0000313" key="2">
    <source>
        <dbReference type="Proteomes" id="UP000006672"/>
    </source>
</evidence>
<sequence>MHSYDQPAIVTISEEEINHTNWVNSMLLMRTVLEWVQPSGKASVFDVAVSGGHGTVRKHPGMYMGGIPGDGSGLHIWGC</sequence>
<organism evidence="1">
    <name type="scientific">Brugia malayi</name>
    <name type="common">Filarial nematode worm</name>
    <dbReference type="NCBI Taxonomy" id="6279"/>
    <lineage>
        <taxon>Eukaryota</taxon>
        <taxon>Metazoa</taxon>
        <taxon>Ecdysozoa</taxon>
        <taxon>Nematoda</taxon>
        <taxon>Chromadorea</taxon>
        <taxon>Rhabditida</taxon>
        <taxon>Spirurina</taxon>
        <taxon>Spiruromorpha</taxon>
        <taxon>Filarioidea</taxon>
        <taxon>Onchocercidae</taxon>
        <taxon>Brugia</taxon>
    </lineage>
</organism>
<proteinExistence type="predicted"/>
<dbReference type="AlphaFoldDB" id="A0A4E9F415"/>
<dbReference type="GeneID" id="66058738"/>
<accession>A0A5S6PD71</accession>
<dbReference type="KEGG" id="bmy:BM_BM17358"/>
<reference evidence="3" key="3">
    <citation type="submission" date="2019-12" db="UniProtKB">
        <authorList>
            <consortium name="WormBaseParasite"/>
        </authorList>
    </citation>
    <scope>IDENTIFICATION</scope>
</reference>
<gene>
    <name evidence="1 3" type="primary">Bm17358</name>
    <name evidence="1" type="ORF">BM_BM17358</name>
</gene>
<dbReference type="CTD" id="66058738"/>
<protein>
    <submittedName>
        <fullName evidence="1 3">Uncharacterized protein</fullName>
    </submittedName>
</protein>
<keyword evidence="2" id="KW-1185">Reference proteome</keyword>
<dbReference type="RefSeq" id="XP_042932447.1">
    <property type="nucleotide sequence ID" value="XM_043076513.1"/>
</dbReference>
<reference evidence="2" key="1">
    <citation type="journal article" date="2007" name="Science">
        <title>Draft genome of the filarial nematode parasite Brugia malayi.</title>
        <authorList>
            <person name="Ghedin E."/>
            <person name="Wang S."/>
            <person name="Spiro D."/>
            <person name="Caler E."/>
            <person name="Zhao Q."/>
            <person name="Crabtree J."/>
            <person name="Allen J.E."/>
            <person name="Delcher A.L."/>
            <person name="Guiliano D.B."/>
            <person name="Miranda-Saavedra D."/>
            <person name="Angiuoli S.V."/>
            <person name="Creasy T."/>
            <person name="Amedeo P."/>
            <person name="Haas B."/>
            <person name="El-Sayed N.M."/>
            <person name="Wortman J.R."/>
            <person name="Feldblyum T."/>
            <person name="Tallon L."/>
            <person name="Schatz M."/>
            <person name="Shumway M."/>
            <person name="Koo H."/>
            <person name="Salzberg S.L."/>
            <person name="Schobel S."/>
            <person name="Pertea M."/>
            <person name="Pop M."/>
            <person name="White O."/>
            <person name="Barton G.J."/>
            <person name="Carlow C.K."/>
            <person name="Crawford M.J."/>
            <person name="Daub J."/>
            <person name="Dimmic M.W."/>
            <person name="Estes C.F."/>
            <person name="Foster J.M."/>
            <person name="Ganatra M."/>
            <person name="Gregory W.F."/>
            <person name="Johnson N.M."/>
            <person name="Jin J."/>
            <person name="Komuniecki R."/>
            <person name="Korf I."/>
            <person name="Kumar S."/>
            <person name="Laney S."/>
            <person name="Li B.W."/>
            <person name="Li W."/>
            <person name="Lindblom T.H."/>
            <person name="Lustigman S."/>
            <person name="Ma D."/>
            <person name="Maina C.V."/>
            <person name="Martin D.M."/>
            <person name="McCarter J.P."/>
            <person name="McReynolds L."/>
            <person name="Mitreva M."/>
            <person name="Nutman T.B."/>
            <person name="Parkinson J."/>
            <person name="Peregrin-Alvarez J.M."/>
            <person name="Poole C."/>
            <person name="Ren Q."/>
            <person name="Saunders L."/>
            <person name="Sluder A.E."/>
            <person name="Smith K."/>
            <person name="Stanke M."/>
            <person name="Unnasch T.R."/>
            <person name="Ware J."/>
            <person name="Wei A.D."/>
            <person name="Weil G."/>
            <person name="Williams D.J."/>
            <person name="Zhang Y."/>
            <person name="Williams S.A."/>
            <person name="Fraser-Liggett C."/>
            <person name="Slatko B."/>
            <person name="Blaxter M.L."/>
            <person name="Scott A.L."/>
        </authorList>
    </citation>
    <scope>NUCLEOTIDE SEQUENCE</scope>
    <source>
        <strain evidence="2">FR3</strain>
    </source>
</reference>
<accession>A0A4E9F415</accession>
<dbReference type="WBParaSite" id="Bm17358.1">
    <property type="protein sequence ID" value="Bm17358.1"/>
    <property type="gene ID" value="WBGene00268501"/>
</dbReference>